<feature type="domain" description="EF-hand" evidence="3">
    <location>
        <begin position="217"/>
        <end position="252"/>
    </location>
</feature>
<sequence length="295" mass="33641">MAATMAIARAKRAAKKRRLELQKLKEEKRMRDEEEVDMWLEKYDVNRDLSLQREELRKLLAELEPEAAPTDVAMDYVWTIAEALHKEHDPAEPETPHGGEIEEGVPRWKVRRVVARYREYLKRSKFLDEVFDRFDYDKSGKLEVEPPEIKGFLRAVVEGTLVVKGDEGTEEAVARTFKLQSLQRAKDKGILSERSLNAKWKNITGNTPSENVLDVDVTDGDVEFIIHNCDKNHDGAINRDEIFATISVWMGLLIDQKRREEARAAAAKKGSPGRELPLFETRKLAVPASGACSIM</sequence>
<evidence type="ECO:0000256" key="2">
    <source>
        <dbReference type="SAM" id="Coils"/>
    </source>
</evidence>
<dbReference type="PROSITE" id="PS00018">
    <property type="entry name" value="EF_HAND_1"/>
    <property type="match status" value="1"/>
</dbReference>
<dbReference type="Gene3D" id="1.10.238.10">
    <property type="entry name" value="EF-hand"/>
    <property type="match status" value="1"/>
</dbReference>
<evidence type="ECO:0000256" key="1">
    <source>
        <dbReference type="ARBA" id="ARBA00022837"/>
    </source>
</evidence>
<dbReference type="EMBL" id="JBBJCI010000231">
    <property type="protein sequence ID" value="KAK7237920.1"/>
    <property type="molecule type" value="Genomic_DNA"/>
</dbReference>
<keyword evidence="2" id="KW-0175">Coiled coil</keyword>
<proteinExistence type="predicted"/>
<gene>
    <name evidence="4" type="ORF">SO694_00022454</name>
</gene>
<accession>A0ABR1FTL6</accession>
<dbReference type="Pfam" id="PF13202">
    <property type="entry name" value="EF-hand_5"/>
    <property type="match status" value="1"/>
</dbReference>
<dbReference type="SUPFAM" id="SSF47473">
    <property type="entry name" value="EF-hand"/>
    <property type="match status" value="1"/>
</dbReference>
<feature type="coiled-coil region" evidence="2">
    <location>
        <begin position="7"/>
        <end position="36"/>
    </location>
</feature>
<dbReference type="InterPro" id="IPR011992">
    <property type="entry name" value="EF-hand-dom_pair"/>
</dbReference>
<reference evidence="4 5" key="1">
    <citation type="submission" date="2024-03" db="EMBL/GenBank/DDBJ databases">
        <title>Aureococcus anophagefferens CCMP1851 and Kratosvirus quantuckense: Draft genome of a second virus-susceptible host strain in the model system.</title>
        <authorList>
            <person name="Chase E."/>
            <person name="Truchon A.R."/>
            <person name="Schepens W."/>
            <person name="Wilhelm S.W."/>
        </authorList>
    </citation>
    <scope>NUCLEOTIDE SEQUENCE [LARGE SCALE GENOMIC DNA]</scope>
    <source>
        <strain evidence="4 5">CCMP1851</strain>
    </source>
</reference>
<dbReference type="SMART" id="SM00054">
    <property type="entry name" value="EFh"/>
    <property type="match status" value="3"/>
</dbReference>
<feature type="domain" description="EF-hand" evidence="3">
    <location>
        <begin position="31"/>
        <end position="66"/>
    </location>
</feature>
<dbReference type="InterPro" id="IPR002048">
    <property type="entry name" value="EF_hand_dom"/>
</dbReference>
<evidence type="ECO:0000313" key="4">
    <source>
        <dbReference type="EMBL" id="KAK7237920.1"/>
    </source>
</evidence>
<evidence type="ECO:0000313" key="5">
    <source>
        <dbReference type="Proteomes" id="UP001363151"/>
    </source>
</evidence>
<name>A0ABR1FTL6_AURAN</name>
<feature type="domain" description="EF-hand" evidence="3">
    <location>
        <begin position="122"/>
        <end position="159"/>
    </location>
</feature>
<dbReference type="Proteomes" id="UP001363151">
    <property type="component" value="Unassembled WGS sequence"/>
</dbReference>
<evidence type="ECO:0000259" key="3">
    <source>
        <dbReference type="PROSITE" id="PS50222"/>
    </source>
</evidence>
<dbReference type="PROSITE" id="PS50222">
    <property type="entry name" value="EF_HAND_2"/>
    <property type="match status" value="3"/>
</dbReference>
<keyword evidence="1" id="KW-0106">Calcium</keyword>
<organism evidence="4 5">
    <name type="scientific">Aureococcus anophagefferens</name>
    <name type="common">Harmful bloom alga</name>
    <dbReference type="NCBI Taxonomy" id="44056"/>
    <lineage>
        <taxon>Eukaryota</taxon>
        <taxon>Sar</taxon>
        <taxon>Stramenopiles</taxon>
        <taxon>Ochrophyta</taxon>
        <taxon>Pelagophyceae</taxon>
        <taxon>Pelagomonadales</taxon>
        <taxon>Pelagomonadaceae</taxon>
        <taxon>Aureococcus</taxon>
    </lineage>
</organism>
<dbReference type="InterPro" id="IPR018247">
    <property type="entry name" value="EF_Hand_1_Ca_BS"/>
</dbReference>
<protein>
    <submittedName>
        <fullName evidence="4">Stress-induced-phosphoprotein</fullName>
    </submittedName>
</protein>
<comment type="caution">
    <text evidence="4">The sequence shown here is derived from an EMBL/GenBank/DDBJ whole genome shotgun (WGS) entry which is preliminary data.</text>
</comment>
<keyword evidence="5" id="KW-1185">Reference proteome</keyword>